<comment type="caution">
    <text evidence="3">The sequence shown here is derived from an EMBL/GenBank/DDBJ whole genome shotgun (WGS) entry which is preliminary data.</text>
</comment>
<dbReference type="CDD" id="cd11341">
    <property type="entry name" value="AmyAc_Pullulanase_LD-like"/>
    <property type="match status" value="1"/>
</dbReference>
<evidence type="ECO:0000313" key="4">
    <source>
        <dbReference type="Proteomes" id="UP000319837"/>
    </source>
</evidence>
<keyword evidence="3" id="KW-0378">Hydrolase</keyword>
<dbReference type="Gene3D" id="2.60.40.1180">
    <property type="entry name" value="Golgi alpha-mannosidase II"/>
    <property type="match status" value="1"/>
</dbReference>
<dbReference type="InterPro" id="IPR014756">
    <property type="entry name" value="Ig_E-set"/>
</dbReference>
<dbReference type="Gene3D" id="2.60.40.10">
    <property type="entry name" value="Immunoglobulins"/>
    <property type="match status" value="1"/>
</dbReference>
<name>A0A553SJR8_NIACI</name>
<dbReference type="RefSeq" id="WP_185765621.1">
    <property type="nucleotide sequence ID" value="NZ_RIBP01000004.1"/>
</dbReference>
<dbReference type="InterPro" id="IPR040697">
    <property type="entry name" value="PulA_N1"/>
</dbReference>
<dbReference type="AlphaFoldDB" id="A0A553SJR8"/>
<dbReference type="EMBL" id="RIBP01000004">
    <property type="protein sequence ID" value="TRZ37255.1"/>
    <property type="molecule type" value="Genomic_DNA"/>
</dbReference>
<dbReference type="Gene3D" id="2.60.40.2320">
    <property type="match status" value="1"/>
</dbReference>
<proteinExistence type="inferred from homology"/>
<reference evidence="4" key="1">
    <citation type="submission" date="2018-10" db="EMBL/GenBank/DDBJ databases">
        <title>FDA dAtabase for Regulatory Grade micrObial Sequences (FDA-ARGOS): Supporting development and validation of Infectious Disease Dx tests.</title>
        <authorList>
            <person name="Minogue T."/>
            <person name="Wolcott M."/>
            <person name="Wasieloski L."/>
            <person name="Aguilar W."/>
            <person name="Moore D."/>
            <person name="Tallon L."/>
            <person name="Sadzewicz L."/>
            <person name="Sengamalay N."/>
            <person name="Ott S."/>
            <person name="Godinez A."/>
            <person name="Nagaraj S."/>
            <person name="Vavikolanu K."/>
            <person name="Vyas G."/>
            <person name="Nadendla S."/>
            <person name="George J."/>
            <person name="Sichtig H."/>
        </authorList>
    </citation>
    <scope>NUCLEOTIDE SEQUENCE [LARGE SCALE GENOMIC DNA]</scope>
    <source>
        <strain evidence="4">FDAARGOS_343</strain>
    </source>
</reference>
<dbReference type="SUPFAM" id="SSF81296">
    <property type="entry name" value="E set domains"/>
    <property type="match status" value="1"/>
</dbReference>
<dbReference type="SMART" id="SM00642">
    <property type="entry name" value="Aamy"/>
    <property type="match status" value="1"/>
</dbReference>
<dbReference type="PANTHER" id="PTHR43002">
    <property type="entry name" value="GLYCOGEN DEBRANCHING ENZYME"/>
    <property type="match status" value="1"/>
</dbReference>
<comment type="similarity">
    <text evidence="1">Belongs to the glycosyl hydrolase 13 family.</text>
</comment>
<dbReference type="InterPro" id="IPR013780">
    <property type="entry name" value="Glyco_hydro_b"/>
</dbReference>
<evidence type="ECO:0000256" key="1">
    <source>
        <dbReference type="ARBA" id="ARBA00008061"/>
    </source>
</evidence>
<dbReference type="InterPro" id="IPR013783">
    <property type="entry name" value="Ig-like_fold"/>
</dbReference>
<dbReference type="SUPFAM" id="SSF51445">
    <property type="entry name" value="(Trans)glycosidases"/>
    <property type="match status" value="1"/>
</dbReference>
<dbReference type="Proteomes" id="UP000319837">
    <property type="component" value="Unassembled WGS sequence"/>
</dbReference>
<dbReference type="CDD" id="cd02860">
    <property type="entry name" value="E_set_Pullulanase"/>
    <property type="match status" value="1"/>
</dbReference>
<dbReference type="Gene3D" id="3.20.20.80">
    <property type="entry name" value="Glycosidases"/>
    <property type="match status" value="1"/>
</dbReference>
<dbReference type="InterPro" id="IPR011840">
    <property type="entry name" value="PulA_typeI"/>
</dbReference>
<dbReference type="Pfam" id="PF00128">
    <property type="entry name" value="Alpha-amylase"/>
    <property type="match status" value="1"/>
</dbReference>
<dbReference type="NCBIfam" id="TIGR02104">
    <property type="entry name" value="pulA_typeI"/>
    <property type="match status" value="1"/>
</dbReference>
<dbReference type="Pfam" id="PF21653">
    <property type="entry name" value="pulA_all-beta"/>
    <property type="match status" value="1"/>
</dbReference>
<dbReference type="Pfam" id="PF02922">
    <property type="entry name" value="CBM_48"/>
    <property type="match status" value="1"/>
</dbReference>
<dbReference type="InterPro" id="IPR017853">
    <property type="entry name" value="GH"/>
</dbReference>
<protein>
    <submittedName>
        <fullName evidence="3">Type I pullulanase</fullName>
        <ecNumber evidence="3">3.2.1.41</ecNumber>
    </submittedName>
</protein>
<dbReference type="InterPro" id="IPR049117">
    <property type="entry name" value="pulA_all-beta"/>
</dbReference>
<dbReference type="Pfam" id="PF17999">
    <property type="entry name" value="PulA_N1"/>
    <property type="match status" value="1"/>
</dbReference>
<keyword evidence="3" id="KW-0326">Glycosidase</keyword>
<organism evidence="3 4">
    <name type="scientific">Niallia circulans</name>
    <name type="common">Bacillus circulans</name>
    <dbReference type="NCBI Taxonomy" id="1397"/>
    <lineage>
        <taxon>Bacteria</taxon>
        <taxon>Bacillati</taxon>
        <taxon>Bacillota</taxon>
        <taxon>Bacilli</taxon>
        <taxon>Bacillales</taxon>
        <taxon>Bacillaceae</taxon>
        <taxon>Niallia</taxon>
    </lineage>
</organism>
<evidence type="ECO:0000313" key="3">
    <source>
        <dbReference type="EMBL" id="TRZ37255.1"/>
    </source>
</evidence>
<feature type="domain" description="Glycosyl hydrolase family 13 catalytic" evidence="2">
    <location>
        <begin position="229"/>
        <end position="616"/>
    </location>
</feature>
<dbReference type="GO" id="GO:0051060">
    <property type="term" value="F:pullulanase activity"/>
    <property type="evidence" value="ECO:0007669"/>
    <property type="project" value="UniProtKB-EC"/>
</dbReference>
<dbReference type="InterPro" id="IPR006047">
    <property type="entry name" value="GH13_cat_dom"/>
</dbReference>
<gene>
    <name evidence="3" type="primary">pulA</name>
    <name evidence="3" type="ORF">CEQ21_17505</name>
</gene>
<accession>A0A553SJR8</accession>
<dbReference type="GO" id="GO:0005975">
    <property type="term" value="P:carbohydrate metabolic process"/>
    <property type="evidence" value="ECO:0007669"/>
    <property type="project" value="InterPro"/>
</dbReference>
<dbReference type="EC" id="3.2.1.41" evidence="3"/>
<sequence>MLSIKRDYYAYLDELSVITILLPYMYHGGEANAFTVQGEDGSSISLTIKAKETVQQYAKYTCISSVKLDAGKSYKIIDNHNGSTDLQIGAVIRTKEFDERYFYEGPLGIQYSTEMSSFYLWAPTAQQVKLVLQNPHNHTRSEIPMSKKDKGAWTTEVEQNVDGFHYTYLVLINLEWREAVDPYAVAVSVNGEKGVIVDLGKTKTVKPILPDLPSPVDSIIYETHIRDFTIHPNSGADKKGTYQGAAQLGTKTSSGESTGLSYVKELGVTHLELLPVHDFEEVDELNVFKRYNWGYNPSHFNVPEGSYSTDPTNPYARITELKQLIHAVQKQGIRVITDVVYNHVYKKEDSPFEKILPGYFFRYDGNGMPANGTGVGNDIASERLMVRRYIHDSVRFWLEEYQVDGFRFDLMGILDVVTMQGVREICDNMDTDILVFGEGWNLQTPIPEEEKAIISNQEKLPRIGQFNDQFRDQIKGSTFDLKNSGFALGNGSMPNVQDLLTGSIGLTDDEAGMFMEPVQTINYVESHDNYTLWDKIEACFPDLEDANKRKKHVLATSLVLISQGIPFLHSGQEFFRTKYGVENSYKSPDEINRLDWDRRDTFIDNVQFIKDLIQLRKSLAALRLPNADLIRKHASIKFHSPLFVEYRLSEVGSYGDWETLHILINADNGHQKMDIPEGEWKLLLMKDKVYLHDFPNVEKNADVYQTSITIIGKKKAEH</sequence>
<dbReference type="InterPro" id="IPR004193">
    <property type="entry name" value="Glyco_hydro_13_N"/>
</dbReference>
<evidence type="ECO:0000259" key="2">
    <source>
        <dbReference type="SMART" id="SM00642"/>
    </source>
</evidence>